<keyword evidence="2" id="KW-1185">Reference proteome</keyword>
<organism evidence="1 2">
    <name type="scientific">Janibacter alkaliphilus</name>
    <dbReference type="NCBI Taxonomy" id="1069963"/>
    <lineage>
        <taxon>Bacteria</taxon>
        <taxon>Bacillati</taxon>
        <taxon>Actinomycetota</taxon>
        <taxon>Actinomycetes</taxon>
        <taxon>Micrococcales</taxon>
        <taxon>Intrasporangiaceae</taxon>
        <taxon>Janibacter</taxon>
    </lineage>
</organism>
<accession>A0A852XD68</accession>
<dbReference type="Proteomes" id="UP000592181">
    <property type="component" value="Unassembled WGS sequence"/>
</dbReference>
<reference evidence="1 2" key="1">
    <citation type="submission" date="2020-07" db="EMBL/GenBank/DDBJ databases">
        <title>Sequencing the genomes of 1000 actinobacteria strains.</title>
        <authorList>
            <person name="Klenk H.-P."/>
        </authorList>
    </citation>
    <scope>NUCLEOTIDE SEQUENCE [LARGE SCALE GENOMIC DNA]</scope>
    <source>
        <strain evidence="1 2">DSM 24723</strain>
    </source>
</reference>
<comment type="caution">
    <text evidence="1">The sequence shown here is derived from an EMBL/GenBank/DDBJ whole genome shotgun (WGS) entry which is preliminary data.</text>
</comment>
<proteinExistence type="predicted"/>
<evidence type="ECO:0000313" key="1">
    <source>
        <dbReference type="EMBL" id="NYG36411.1"/>
    </source>
</evidence>
<name>A0A852XD68_9MICO</name>
<dbReference type="RefSeq" id="WP_179461920.1">
    <property type="nucleotide sequence ID" value="NZ_JACBZX010000001.1"/>
</dbReference>
<dbReference type="AlphaFoldDB" id="A0A852XD68"/>
<evidence type="ECO:0000313" key="2">
    <source>
        <dbReference type="Proteomes" id="UP000592181"/>
    </source>
</evidence>
<protein>
    <submittedName>
        <fullName evidence="1">Uncharacterized protein</fullName>
    </submittedName>
</protein>
<dbReference type="EMBL" id="JACBZX010000001">
    <property type="protein sequence ID" value="NYG36411.1"/>
    <property type="molecule type" value="Genomic_DNA"/>
</dbReference>
<sequence>MSFDTPRGAAFTAAERGLPRRSRAEVAQSDGLWLAAENLVRKVADALLDDDVERAHRVAGRAAALPYDEHQEMWPGVAVADQEIYNTLTDAVEIWPADDHSWVDAVSAGMAESPTAAQQLSHVAAILAHTATDVEIAPAEQARLSRIAGAQDPMRPPADDIPRPEHTDAIVALAQVELRLRHHLDEALTALDDPES</sequence>
<gene>
    <name evidence="1" type="ORF">BJY28_000880</name>
</gene>